<evidence type="ECO:0000259" key="1">
    <source>
        <dbReference type="PROSITE" id="PS50126"/>
    </source>
</evidence>
<proteinExistence type="predicted"/>
<dbReference type="GO" id="GO:0003723">
    <property type="term" value="F:RNA binding"/>
    <property type="evidence" value="ECO:0007669"/>
    <property type="project" value="TreeGrafter"/>
</dbReference>
<dbReference type="Pfam" id="PF24685">
    <property type="entry name" value="OB_RRP5_4th"/>
    <property type="match status" value="1"/>
</dbReference>
<dbReference type="InterPro" id="IPR045209">
    <property type="entry name" value="Rrp5"/>
</dbReference>
<dbReference type="GO" id="GO:0032040">
    <property type="term" value="C:small-subunit processome"/>
    <property type="evidence" value="ECO:0007669"/>
    <property type="project" value="TreeGrafter"/>
</dbReference>
<sequence>MLLITCSSAIAIVIVILVSCVALRLDDDKEEKGTRKIWLSLRLSLLHKNFNLHVLAAYVKSIEDHGYILHFGLPSFLGFLPKKSSTEGHVGEVKVGQLLQGLVRKIDKVRKVVYLSSDPDTMCKSVTKDLKGISIDILVPGMMVNARVKSILENGVMLSFLTYFTGTVDLFHLQNIYPAANWKDTYDIGGSHHAIFRKALISLVVLRLIAQILFIDPSSRAVGLTLNPRLVQNKVPPSLTLRFVLRFSASTILPLHHEPRLTLCFDNLGCEVPTPHSFCYVKMEQALNHSMRSSFMGVRPHVKIGDIYDDSKVVRVDKGSGLLLEVPSIPESTPAFISDIAEEEIKKLEKKYREGNLVRVRILGLRHLEGLAIRVLKASALEEAVFTHSDVKPGMVVKAKILSVDSFGAIVQIPGGVKALCLLAHMSELDIVMPGKNSSQGRIISPETDFGRADRLQEHIDCNICPFNKKGDFHDQAPGQGIPDDLYLCLLLNLKDKDQSYFPPPVEMQQYDLNKEERQCHWRDHLCNWLGHCENKHIYEQGVFV</sequence>
<dbReference type="Proteomes" id="UP001372338">
    <property type="component" value="Unassembled WGS sequence"/>
</dbReference>
<evidence type="ECO:0000313" key="2">
    <source>
        <dbReference type="EMBL" id="KAK7268213.1"/>
    </source>
</evidence>
<keyword evidence="3" id="KW-1185">Reference proteome</keyword>
<dbReference type="PROSITE" id="PS50126">
    <property type="entry name" value="S1"/>
    <property type="match status" value="2"/>
</dbReference>
<dbReference type="Pfam" id="PF00575">
    <property type="entry name" value="S1"/>
    <property type="match status" value="1"/>
</dbReference>
<organism evidence="2 3">
    <name type="scientific">Crotalaria pallida</name>
    <name type="common">Smooth rattlebox</name>
    <name type="synonym">Crotalaria striata</name>
    <dbReference type="NCBI Taxonomy" id="3830"/>
    <lineage>
        <taxon>Eukaryota</taxon>
        <taxon>Viridiplantae</taxon>
        <taxon>Streptophyta</taxon>
        <taxon>Embryophyta</taxon>
        <taxon>Tracheophyta</taxon>
        <taxon>Spermatophyta</taxon>
        <taxon>Magnoliopsida</taxon>
        <taxon>eudicotyledons</taxon>
        <taxon>Gunneridae</taxon>
        <taxon>Pentapetalae</taxon>
        <taxon>rosids</taxon>
        <taxon>fabids</taxon>
        <taxon>Fabales</taxon>
        <taxon>Fabaceae</taxon>
        <taxon>Papilionoideae</taxon>
        <taxon>50 kb inversion clade</taxon>
        <taxon>genistoids sensu lato</taxon>
        <taxon>core genistoids</taxon>
        <taxon>Crotalarieae</taxon>
        <taxon>Crotalaria</taxon>
    </lineage>
</organism>
<dbReference type="PANTHER" id="PTHR23270:SF10">
    <property type="entry name" value="PROTEIN RRP5 HOMOLOG"/>
    <property type="match status" value="1"/>
</dbReference>
<gene>
    <name evidence="2" type="ORF">RIF29_20906</name>
</gene>
<dbReference type="SMART" id="SM00316">
    <property type="entry name" value="S1"/>
    <property type="match status" value="4"/>
</dbReference>
<dbReference type="EMBL" id="JAYWIO010000004">
    <property type="protein sequence ID" value="KAK7268213.1"/>
    <property type="molecule type" value="Genomic_DNA"/>
</dbReference>
<dbReference type="PANTHER" id="PTHR23270">
    <property type="entry name" value="PROGRAMMED CELL DEATH PROTEIN 11 PRE-RRNA PROCESSING PROTEIN RRP5"/>
    <property type="match status" value="1"/>
</dbReference>
<dbReference type="FunFam" id="2.40.50.140:FF:000148">
    <property type="entry name" value="protein RRP5 homolog isoform X1"/>
    <property type="match status" value="1"/>
</dbReference>
<feature type="domain" description="S1 motif" evidence="1">
    <location>
        <begin position="305"/>
        <end position="377"/>
    </location>
</feature>
<evidence type="ECO:0000313" key="3">
    <source>
        <dbReference type="Proteomes" id="UP001372338"/>
    </source>
</evidence>
<dbReference type="Gene3D" id="2.40.50.140">
    <property type="entry name" value="Nucleic acid-binding proteins"/>
    <property type="match status" value="2"/>
</dbReference>
<dbReference type="AlphaFoldDB" id="A0AAN9F6D8"/>
<dbReference type="InterPro" id="IPR012340">
    <property type="entry name" value="NA-bd_OB-fold"/>
</dbReference>
<name>A0AAN9F6D8_CROPI</name>
<comment type="caution">
    <text evidence="2">The sequence shown here is derived from an EMBL/GenBank/DDBJ whole genome shotgun (WGS) entry which is preliminary data.</text>
</comment>
<feature type="domain" description="S1 motif" evidence="1">
    <location>
        <begin position="52"/>
        <end position="118"/>
    </location>
</feature>
<dbReference type="SUPFAM" id="SSF50249">
    <property type="entry name" value="Nucleic acid-binding proteins"/>
    <property type="match status" value="2"/>
</dbReference>
<dbReference type="InterPro" id="IPR057301">
    <property type="entry name" value="Rrp5_OB_4th"/>
</dbReference>
<protein>
    <recommendedName>
        <fullName evidence="1">S1 motif domain-containing protein</fullName>
    </recommendedName>
</protein>
<accession>A0AAN9F6D8</accession>
<reference evidence="2 3" key="1">
    <citation type="submission" date="2024-01" db="EMBL/GenBank/DDBJ databases">
        <title>The genomes of 5 underutilized Papilionoideae crops provide insights into root nodulation and disease resistanc.</title>
        <authorList>
            <person name="Yuan L."/>
        </authorList>
    </citation>
    <scope>NUCLEOTIDE SEQUENCE [LARGE SCALE GENOMIC DNA]</scope>
    <source>
        <strain evidence="2">ZHUSHIDOU_FW_LH</strain>
        <tissue evidence="2">Leaf</tissue>
    </source>
</reference>
<dbReference type="GO" id="GO:0006364">
    <property type="term" value="P:rRNA processing"/>
    <property type="evidence" value="ECO:0007669"/>
    <property type="project" value="InterPro"/>
</dbReference>
<dbReference type="InterPro" id="IPR003029">
    <property type="entry name" value="S1_domain"/>
</dbReference>